<dbReference type="InterPro" id="IPR002293">
    <property type="entry name" value="AA/rel_permease1"/>
</dbReference>
<dbReference type="GO" id="GO:0022857">
    <property type="term" value="F:transmembrane transporter activity"/>
    <property type="evidence" value="ECO:0007669"/>
    <property type="project" value="InterPro"/>
</dbReference>
<evidence type="ECO:0000256" key="5">
    <source>
        <dbReference type="ARBA" id="ARBA00023136"/>
    </source>
</evidence>
<dbReference type="Pfam" id="PF13520">
    <property type="entry name" value="AA_permease_2"/>
    <property type="match status" value="1"/>
</dbReference>
<dbReference type="GO" id="GO:0016020">
    <property type="term" value="C:membrane"/>
    <property type="evidence" value="ECO:0007669"/>
    <property type="project" value="UniProtKB-SubCell"/>
</dbReference>
<evidence type="ECO:0000256" key="4">
    <source>
        <dbReference type="ARBA" id="ARBA00022989"/>
    </source>
</evidence>
<feature type="transmembrane region" description="Helical" evidence="6">
    <location>
        <begin position="190"/>
        <end position="210"/>
    </location>
</feature>
<sequence>MSADIRKQRKHAIARADEELLAELGYKQEFRRAFRPIEWAVASFFILKLASAAPTSGGLYFWTHSLSPPKWRNLLAWIVGYANTIGSIAGIASVDWGAAIQIMAAAGIASHGSFTPTNSQTFGVYVGIVLSHAAICCMGTNVLARLQNVYVALNILLCLVVIIALPAATPRELKNSASYALGNFTNLYDWPNGFAFILSFLAPLWTICSFDSAVHISEEASNAAIAVPWGIIWAIGMGGVLGWAVNVTLAFCMGQDIEGIMGSSFGQPMAQIFFNSFGQKGTLAMWSFIIIAQYMMGSSIMLAASRQSFAFARDGALPFSSWLYRMNSFTKTPVNSVWFCAAGAIALGALVFAGTQAVNAVFAISVTALYVAYSIAIASRWIWRKENGWTPGAFSLGAWSGLCAFISVTWMMSMSIVFFFPTTEHTNAQEMNYTVVVLGGVLILSLVWFYFPVYGGVHWFKGPVRTVEGHAPQKWGTELEQDTKEGGTDSIDQAKAGEAVFF</sequence>
<keyword evidence="4 6" id="KW-1133">Transmembrane helix</keyword>
<organism evidence="7 8">
    <name type="scientific">Lactarius akahatsu</name>
    <dbReference type="NCBI Taxonomy" id="416441"/>
    <lineage>
        <taxon>Eukaryota</taxon>
        <taxon>Fungi</taxon>
        <taxon>Dikarya</taxon>
        <taxon>Basidiomycota</taxon>
        <taxon>Agaricomycotina</taxon>
        <taxon>Agaricomycetes</taxon>
        <taxon>Russulales</taxon>
        <taxon>Russulaceae</taxon>
        <taxon>Lactarius</taxon>
    </lineage>
</organism>
<feature type="transmembrane region" description="Helical" evidence="6">
    <location>
        <begin position="360"/>
        <end position="382"/>
    </location>
</feature>
<feature type="transmembrane region" description="Helical" evidence="6">
    <location>
        <begin position="394"/>
        <end position="420"/>
    </location>
</feature>
<feature type="transmembrane region" description="Helical" evidence="6">
    <location>
        <begin position="151"/>
        <end position="170"/>
    </location>
</feature>
<evidence type="ECO:0000313" key="7">
    <source>
        <dbReference type="EMBL" id="KAH8993155.1"/>
    </source>
</evidence>
<feature type="transmembrane region" description="Helical" evidence="6">
    <location>
        <begin position="222"/>
        <end position="245"/>
    </location>
</feature>
<evidence type="ECO:0000256" key="1">
    <source>
        <dbReference type="ARBA" id="ARBA00004141"/>
    </source>
</evidence>
<dbReference type="PIRSF" id="PIRSF006060">
    <property type="entry name" value="AA_transporter"/>
    <property type="match status" value="1"/>
</dbReference>
<evidence type="ECO:0000256" key="6">
    <source>
        <dbReference type="SAM" id="Phobius"/>
    </source>
</evidence>
<evidence type="ECO:0000256" key="3">
    <source>
        <dbReference type="ARBA" id="ARBA00022692"/>
    </source>
</evidence>
<keyword evidence="3 6" id="KW-0812">Transmembrane</keyword>
<name>A0AAD4QBK9_9AGAM</name>
<keyword evidence="2" id="KW-0813">Transport</keyword>
<reference evidence="7" key="1">
    <citation type="submission" date="2022-01" db="EMBL/GenBank/DDBJ databases">
        <title>Comparative genomics reveals a dynamic genome evolution in the ectomycorrhizal milk-cap (Lactarius) mushrooms.</title>
        <authorList>
            <consortium name="DOE Joint Genome Institute"/>
            <person name="Lebreton A."/>
            <person name="Tang N."/>
            <person name="Kuo A."/>
            <person name="LaButti K."/>
            <person name="Drula E."/>
            <person name="Barry K."/>
            <person name="Clum A."/>
            <person name="Lipzen A."/>
            <person name="Mousain D."/>
            <person name="Ng V."/>
            <person name="Wang R."/>
            <person name="Wang X."/>
            <person name="Dai Y."/>
            <person name="Henrissat B."/>
            <person name="Grigoriev I.V."/>
            <person name="Guerin-Laguette A."/>
            <person name="Yu F."/>
            <person name="Martin F.M."/>
        </authorList>
    </citation>
    <scope>NUCLEOTIDE SEQUENCE</scope>
    <source>
        <strain evidence="7">QP</strain>
    </source>
</reference>
<feature type="transmembrane region" description="Helical" evidence="6">
    <location>
        <begin position="432"/>
        <end position="451"/>
    </location>
</feature>
<evidence type="ECO:0000256" key="2">
    <source>
        <dbReference type="ARBA" id="ARBA00022448"/>
    </source>
</evidence>
<gene>
    <name evidence="7" type="ORF">EDB92DRAFT_1855206</name>
</gene>
<dbReference type="Gene3D" id="1.20.1740.10">
    <property type="entry name" value="Amino acid/polyamine transporter I"/>
    <property type="match status" value="1"/>
</dbReference>
<keyword evidence="8" id="KW-1185">Reference proteome</keyword>
<comment type="subcellular location">
    <subcellularLocation>
        <location evidence="1">Membrane</location>
        <topology evidence="1">Multi-pass membrane protein</topology>
    </subcellularLocation>
</comment>
<proteinExistence type="predicted"/>
<dbReference type="PANTHER" id="PTHR45649:SF6">
    <property type="entry name" value="GABA-SPECIFIC PERMEASE"/>
    <property type="match status" value="1"/>
</dbReference>
<dbReference type="PANTHER" id="PTHR45649">
    <property type="entry name" value="AMINO-ACID PERMEASE BAT1"/>
    <property type="match status" value="1"/>
</dbReference>
<feature type="transmembrane region" description="Helical" evidence="6">
    <location>
        <begin position="283"/>
        <end position="304"/>
    </location>
</feature>
<dbReference type="EMBL" id="JAKELL010000019">
    <property type="protein sequence ID" value="KAH8993155.1"/>
    <property type="molecule type" value="Genomic_DNA"/>
</dbReference>
<feature type="transmembrane region" description="Helical" evidence="6">
    <location>
        <begin position="122"/>
        <end position="144"/>
    </location>
</feature>
<keyword evidence="5 6" id="KW-0472">Membrane</keyword>
<accession>A0AAD4QBK9</accession>
<protein>
    <submittedName>
        <fullName evidence="7">APC amino acid permease</fullName>
    </submittedName>
</protein>
<feature type="transmembrane region" description="Helical" evidence="6">
    <location>
        <begin position="334"/>
        <end position="354"/>
    </location>
</feature>
<comment type="caution">
    <text evidence="7">The sequence shown here is derived from an EMBL/GenBank/DDBJ whole genome shotgun (WGS) entry which is preliminary data.</text>
</comment>
<feature type="transmembrane region" description="Helical" evidence="6">
    <location>
        <begin position="39"/>
        <end position="62"/>
    </location>
</feature>
<evidence type="ECO:0000313" key="8">
    <source>
        <dbReference type="Proteomes" id="UP001201163"/>
    </source>
</evidence>
<dbReference type="AlphaFoldDB" id="A0AAD4QBK9"/>
<dbReference type="Proteomes" id="UP001201163">
    <property type="component" value="Unassembled WGS sequence"/>
</dbReference>